<dbReference type="InterPro" id="IPR011145">
    <property type="entry name" value="Scavenger_mRNA_decap_enz_N"/>
</dbReference>
<dbReference type="Gene3D" id="3.30.428.10">
    <property type="entry name" value="HIT-like"/>
    <property type="match status" value="1"/>
</dbReference>
<evidence type="ECO:0000256" key="2">
    <source>
        <dbReference type="PIRSR" id="PIRSR028973-1"/>
    </source>
</evidence>
<dbReference type="SUPFAM" id="SSF102860">
    <property type="entry name" value="mRNA decapping enzyme DcpS N-terminal domain"/>
    <property type="match status" value="1"/>
</dbReference>
<reference evidence="3" key="2">
    <citation type="submission" date="2019-04" db="EMBL/GenBank/DDBJ databases">
        <title>Friends and foes A comparative genomics studyof 23 Aspergillus species from section Flavi.</title>
        <authorList>
            <consortium name="DOE Joint Genome Institute"/>
            <person name="Kjaerbolling I."/>
            <person name="Vesth T."/>
            <person name="Frisvad J.C."/>
            <person name="Nybo J.L."/>
            <person name="Theobald S."/>
            <person name="Kildgaard S."/>
            <person name="Isbrandt T."/>
            <person name="Kuo A."/>
            <person name="Sato A."/>
            <person name="Lyhne E.K."/>
            <person name="Kogle M.E."/>
            <person name="Wiebenga A."/>
            <person name="Kun R.S."/>
            <person name="Lubbers R.J."/>
            <person name="Makela M.R."/>
            <person name="Barry K."/>
            <person name="Chovatia M."/>
            <person name="Clum A."/>
            <person name="Daum C."/>
            <person name="Haridas S."/>
            <person name="He G."/>
            <person name="LaButti K."/>
            <person name="Lipzen A."/>
            <person name="Mondo S."/>
            <person name="Riley R."/>
            <person name="Salamov A."/>
            <person name="Simmons B.A."/>
            <person name="Magnuson J.K."/>
            <person name="Henrissat B."/>
            <person name="Mortensen U.H."/>
            <person name="Larsen T.O."/>
            <person name="Devries R.P."/>
            <person name="Grigoriev I.V."/>
            <person name="Machida M."/>
            <person name="Baker S.E."/>
            <person name="Andersen M.R."/>
        </authorList>
    </citation>
    <scope>NUCLEOTIDE SEQUENCE [LARGE SCALE GENOMIC DNA]</scope>
    <source>
        <strain evidence="3">IBT 14317</strain>
    </source>
</reference>
<evidence type="ECO:0000256" key="1">
    <source>
        <dbReference type="ARBA" id="ARBA00010208"/>
    </source>
</evidence>
<evidence type="ECO:0000313" key="4">
    <source>
        <dbReference type="EMBL" id="KAF5866067.1"/>
    </source>
</evidence>
<dbReference type="GO" id="GO:0016787">
    <property type="term" value="F:hydrolase activity"/>
    <property type="evidence" value="ECO:0007669"/>
    <property type="project" value="InterPro"/>
</dbReference>
<reference evidence="4 5" key="1">
    <citation type="submission" date="2019-04" db="EMBL/GenBank/DDBJ databases">
        <title>Aspergillus burnettii sp. nov., novel species from soil in southeast Queensland.</title>
        <authorList>
            <person name="Gilchrist C.L.M."/>
            <person name="Pitt J.I."/>
            <person name="Lange L."/>
            <person name="Lacey H.J."/>
            <person name="Vuong D."/>
            <person name="Midgley D.J."/>
            <person name="Greenfield P."/>
            <person name="Bradbury M."/>
            <person name="Lacey E."/>
            <person name="Busk P.K."/>
            <person name="Pilgaard B."/>
            <person name="Chooi Y.H."/>
            <person name="Piggott A.M."/>
        </authorList>
    </citation>
    <scope>NUCLEOTIDE SEQUENCE [LARGE SCALE GENOMIC DNA]</scope>
    <source>
        <strain evidence="4 5">FRR 5400</strain>
    </source>
</reference>
<dbReference type="GO" id="GO:0000932">
    <property type="term" value="C:P-body"/>
    <property type="evidence" value="ECO:0007669"/>
    <property type="project" value="TreeGrafter"/>
</dbReference>
<comment type="similarity">
    <text evidence="1">Belongs to the HIT family.</text>
</comment>
<proteinExistence type="inferred from homology"/>
<dbReference type="PANTHER" id="PTHR12978:SF0">
    <property type="entry name" value="M7GPPPX DIPHOSPHATASE"/>
    <property type="match status" value="1"/>
</dbReference>
<dbReference type="AlphaFoldDB" id="A0A5N7CFE9"/>
<sequence length="319" mass="36306">MADDKERAEALLPVFKLEKILNHDQAGRRVSLLGHIDGQTAVVVIERASFPNSLPYLATVPSTLQWLKNLGANDVYHWYLASSGPGADEPHPDLKINLFYPATEKHIAKYSKQEVHVVHETPQIYREHIRPFMERQRGNGRLKWMHNIISGTAETKDVIYRTPMGQDDNEGFVLLPDLNWDRKTLENLHLLGLVERSDIWSLRDLRKKHICWLRDMKMKISNATIRTYPGLRLDQLKLYVHYQPTYYHLHIHVVHAALEAGTSQAVGKAVGLESIISQLETMAGDDEAGMDLVTLTYTIGEASDLWKEVFEPIGTLDSA</sequence>
<keyword evidence="5" id="KW-1185">Reference proteome</keyword>
<evidence type="ECO:0000313" key="5">
    <source>
        <dbReference type="Proteomes" id="UP000541154"/>
    </source>
</evidence>
<dbReference type="InterPro" id="IPR008594">
    <property type="entry name" value="DcpS/DCS2"/>
</dbReference>
<accession>A0A8H6AF14</accession>
<dbReference type="GO" id="GO:0000290">
    <property type="term" value="P:deadenylation-dependent decapping of nuclear-transcribed mRNA"/>
    <property type="evidence" value="ECO:0007669"/>
    <property type="project" value="InterPro"/>
</dbReference>
<dbReference type="Pfam" id="PF05652">
    <property type="entry name" value="DcpS"/>
    <property type="match status" value="1"/>
</dbReference>
<dbReference type="OrthoDB" id="10264956at2759"/>
<dbReference type="EMBL" id="SPNV01000012">
    <property type="protein sequence ID" value="KAF5866067.1"/>
    <property type="molecule type" value="Genomic_DNA"/>
</dbReference>
<dbReference type="EMBL" id="ML735238">
    <property type="protein sequence ID" value="KAE8392273.1"/>
    <property type="molecule type" value="Genomic_DNA"/>
</dbReference>
<evidence type="ECO:0000313" key="3">
    <source>
        <dbReference type="EMBL" id="KAE8392273.1"/>
    </source>
</evidence>
<protein>
    <submittedName>
        <fullName evidence="3">HIT-like domain-containing protein</fullName>
    </submittedName>
</protein>
<dbReference type="OMA" id="RAYFHYQ"/>
<dbReference type="InterPro" id="IPR036265">
    <property type="entry name" value="HIT-like_sf"/>
</dbReference>
<dbReference type="GO" id="GO:0005634">
    <property type="term" value="C:nucleus"/>
    <property type="evidence" value="ECO:0007669"/>
    <property type="project" value="TreeGrafter"/>
</dbReference>
<dbReference type="Proteomes" id="UP000326877">
    <property type="component" value="Unassembled WGS sequence"/>
</dbReference>
<dbReference type="SUPFAM" id="SSF54197">
    <property type="entry name" value="HIT-like"/>
    <property type="match status" value="1"/>
</dbReference>
<gene>
    <name evidence="3" type="ORF">BDV23DRAFT_151399</name>
    <name evidence="4" type="ORF">ETB97_001145</name>
</gene>
<dbReference type="Proteomes" id="UP000541154">
    <property type="component" value="Unassembled WGS sequence"/>
</dbReference>
<dbReference type="FunFam" id="3.30.428.10:FF:000016">
    <property type="entry name" value="Scavenger mRNA decapping enzyme"/>
    <property type="match status" value="1"/>
</dbReference>
<organism evidence="3">
    <name type="scientific">Petromyces alliaceus</name>
    <name type="common">Aspergillus alliaceus</name>
    <dbReference type="NCBI Taxonomy" id="209559"/>
    <lineage>
        <taxon>Eukaryota</taxon>
        <taxon>Fungi</taxon>
        <taxon>Dikarya</taxon>
        <taxon>Ascomycota</taxon>
        <taxon>Pezizomycotina</taxon>
        <taxon>Eurotiomycetes</taxon>
        <taxon>Eurotiomycetidae</taxon>
        <taxon>Eurotiales</taxon>
        <taxon>Aspergillaceae</taxon>
        <taxon>Aspergillus</taxon>
        <taxon>Aspergillus subgen. Circumdati</taxon>
    </lineage>
</organism>
<name>A0A5N7CFE9_PETAA</name>
<dbReference type="PANTHER" id="PTHR12978">
    <property type="entry name" value="HISTIDINE TRIAD HIT PROTEIN MEMBER"/>
    <property type="match status" value="1"/>
</dbReference>
<feature type="active site" description="Nucleophile" evidence="2">
    <location>
        <position position="250"/>
    </location>
</feature>
<accession>A0A5N7CFE9</accession>
<dbReference type="Gene3D" id="3.30.200.40">
    <property type="entry name" value="Scavenger mRNA decapping enzyme, N-terminal domain"/>
    <property type="match status" value="1"/>
</dbReference>
<dbReference type="PIRSF" id="PIRSF028973">
    <property type="entry name" value="Scavenger_mRNA_decap_enz"/>
    <property type="match status" value="1"/>
</dbReference>
<dbReference type="Pfam" id="PF11969">
    <property type="entry name" value="DcpS_C"/>
    <property type="match status" value="1"/>
</dbReference>
<dbReference type="GO" id="GO:0000340">
    <property type="term" value="F:RNA 7-methylguanosine cap binding"/>
    <property type="evidence" value="ECO:0007669"/>
    <property type="project" value="TreeGrafter"/>
</dbReference>
<accession>A0A5N6G9M6</accession>